<comment type="catalytic activity">
    <reaction evidence="1">
        <text>S-ubiquitinyl-[E2 ubiquitin-conjugating enzyme]-L-cysteine + [acceptor protein]-L-lysine = [E2 ubiquitin-conjugating enzyme]-L-cysteine + N(6)-ubiquitinyl-[acceptor protein]-L-lysine.</text>
        <dbReference type="EC" id="2.3.2.27"/>
    </reaction>
</comment>
<dbReference type="PROSITE" id="PS50089">
    <property type="entry name" value="ZF_RING_2"/>
    <property type="match status" value="1"/>
</dbReference>
<dbReference type="SMART" id="SM00184">
    <property type="entry name" value="RING"/>
    <property type="match status" value="1"/>
</dbReference>
<accession>A0AAP0DRZ0</accession>
<keyword evidence="5 8" id="KW-0863">Zinc-finger</keyword>
<protein>
    <recommendedName>
        <fullName evidence="2">RING-type E3 ubiquitin transferase</fullName>
        <ecNumber evidence="2">2.3.2.27</ecNumber>
    </recommendedName>
</protein>
<keyword evidence="4" id="KW-0479">Metal-binding</keyword>
<dbReference type="SUPFAM" id="SSF57850">
    <property type="entry name" value="RING/U-box"/>
    <property type="match status" value="1"/>
</dbReference>
<evidence type="ECO:0000256" key="7">
    <source>
        <dbReference type="ARBA" id="ARBA00022833"/>
    </source>
</evidence>
<evidence type="ECO:0000256" key="1">
    <source>
        <dbReference type="ARBA" id="ARBA00000900"/>
    </source>
</evidence>
<name>A0AAP0DRZ0_9ASTR</name>
<dbReference type="InterPro" id="IPR001841">
    <property type="entry name" value="Znf_RING"/>
</dbReference>
<dbReference type="PANTHER" id="PTHR22937:SF222">
    <property type="entry name" value="RING-TYPE E3 UBIQUITIN TRANSFERASE"/>
    <property type="match status" value="1"/>
</dbReference>
<dbReference type="PANTHER" id="PTHR22937">
    <property type="entry name" value="E3 UBIQUITIN-PROTEIN LIGASE RNF165"/>
    <property type="match status" value="1"/>
</dbReference>
<keyword evidence="3" id="KW-0808">Transferase</keyword>
<evidence type="ECO:0000256" key="3">
    <source>
        <dbReference type="ARBA" id="ARBA00022679"/>
    </source>
</evidence>
<organism evidence="11 12">
    <name type="scientific">Deinandra increscens subsp. villosa</name>
    <dbReference type="NCBI Taxonomy" id="3103831"/>
    <lineage>
        <taxon>Eukaryota</taxon>
        <taxon>Viridiplantae</taxon>
        <taxon>Streptophyta</taxon>
        <taxon>Embryophyta</taxon>
        <taxon>Tracheophyta</taxon>
        <taxon>Spermatophyta</taxon>
        <taxon>Magnoliopsida</taxon>
        <taxon>eudicotyledons</taxon>
        <taxon>Gunneridae</taxon>
        <taxon>Pentapetalae</taxon>
        <taxon>asterids</taxon>
        <taxon>campanulids</taxon>
        <taxon>Asterales</taxon>
        <taxon>Asteraceae</taxon>
        <taxon>Asteroideae</taxon>
        <taxon>Heliantheae alliance</taxon>
        <taxon>Madieae</taxon>
        <taxon>Madiinae</taxon>
        <taxon>Deinandra</taxon>
    </lineage>
</organism>
<evidence type="ECO:0000256" key="4">
    <source>
        <dbReference type="ARBA" id="ARBA00022723"/>
    </source>
</evidence>
<dbReference type="InterPro" id="IPR045191">
    <property type="entry name" value="MBR1/2-like"/>
</dbReference>
<evidence type="ECO:0000256" key="9">
    <source>
        <dbReference type="SAM" id="MobiDB-lite"/>
    </source>
</evidence>
<dbReference type="InterPro" id="IPR013083">
    <property type="entry name" value="Znf_RING/FYVE/PHD"/>
</dbReference>
<sequence length="397" mass="43683">MGQQNRYYAGPISDVEPQQVHHRPESCMVSHNGHTMLPSSGNITAFGPRNLPENQGQLPHVNPQYNGERGNTSMGPSPSAGLVSVPVNHDHVPVPNDQIIERNRSVFMDGSTGLSKRSGSSVTVPMTSEGNRATGSVGFDFDPVAVHNRNRLVRGGQAVRAVPRGLLWNRAPRVRSVQDTRLHGYQVAGTSRNSPPFMHPRLIPQGSHCVYQPPVLPPPPPHMDIHLQLPSTSHSHSTGTSGTYPFHNDADPGPGFVGPGLPHGVMAYQAGQQQRMENAVDLVARHSSLPRFRALSEEALLAFNERIQQISNLDSGLSDSFISDHLKTRTFALVRHNSEDLMPADETPNFCVICQMEFEDQEKIGMLDCCHEYHEECIKKWLLVKNNCPICKSAALH</sequence>
<dbReference type="GO" id="GO:0005634">
    <property type="term" value="C:nucleus"/>
    <property type="evidence" value="ECO:0007669"/>
    <property type="project" value="TreeGrafter"/>
</dbReference>
<keyword evidence="12" id="KW-1185">Reference proteome</keyword>
<proteinExistence type="predicted"/>
<evidence type="ECO:0000256" key="6">
    <source>
        <dbReference type="ARBA" id="ARBA00022786"/>
    </source>
</evidence>
<dbReference type="Gene3D" id="3.30.40.10">
    <property type="entry name" value="Zinc/RING finger domain, C3HC4 (zinc finger)"/>
    <property type="match status" value="1"/>
</dbReference>
<dbReference type="Proteomes" id="UP001408789">
    <property type="component" value="Unassembled WGS sequence"/>
</dbReference>
<evidence type="ECO:0000259" key="10">
    <source>
        <dbReference type="PROSITE" id="PS50089"/>
    </source>
</evidence>
<evidence type="ECO:0000256" key="2">
    <source>
        <dbReference type="ARBA" id="ARBA00012483"/>
    </source>
</evidence>
<dbReference type="EMBL" id="JBCNJP010000007">
    <property type="protein sequence ID" value="KAK9077887.1"/>
    <property type="molecule type" value="Genomic_DNA"/>
</dbReference>
<gene>
    <name evidence="11" type="ORF">SSX86_006225</name>
</gene>
<keyword evidence="6" id="KW-0833">Ubl conjugation pathway</keyword>
<feature type="region of interest" description="Disordered" evidence="9">
    <location>
        <begin position="110"/>
        <end position="129"/>
    </location>
</feature>
<dbReference type="GO" id="GO:0008270">
    <property type="term" value="F:zinc ion binding"/>
    <property type="evidence" value="ECO:0007669"/>
    <property type="project" value="UniProtKB-KW"/>
</dbReference>
<evidence type="ECO:0000256" key="8">
    <source>
        <dbReference type="PROSITE-ProRule" id="PRU00175"/>
    </source>
</evidence>
<dbReference type="GO" id="GO:0061630">
    <property type="term" value="F:ubiquitin protein ligase activity"/>
    <property type="evidence" value="ECO:0007669"/>
    <property type="project" value="UniProtKB-EC"/>
</dbReference>
<dbReference type="AlphaFoldDB" id="A0AAP0DRZ0"/>
<evidence type="ECO:0000313" key="11">
    <source>
        <dbReference type="EMBL" id="KAK9077887.1"/>
    </source>
</evidence>
<reference evidence="11 12" key="1">
    <citation type="submission" date="2024-04" db="EMBL/GenBank/DDBJ databases">
        <title>The reference genome of an endangered Asteraceae, Deinandra increscens subsp. villosa, native to the Central Coast of California.</title>
        <authorList>
            <person name="Guilliams M."/>
            <person name="Hasenstab-Lehman K."/>
            <person name="Meyer R."/>
            <person name="Mcevoy S."/>
        </authorList>
    </citation>
    <scope>NUCLEOTIDE SEQUENCE [LARGE SCALE GENOMIC DNA]</scope>
    <source>
        <tissue evidence="11">Leaf</tissue>
    </source>
</reference>
<feature type="compositionally biased region" description="Polar residues" evidence="9">
    <location>
        <begin position="112"/>
        <end position="129"/>
    </location>
</feature>
<evidence type="ECO:0000256" key="5">
    <source>
        <dbReference type="ARBA" id="ARBA00022771"/>
    </source>
</evidence>
<dbReference type="EC" id="2.3.2.27" evidence="2"/>
<feature type="domain" description="RING-type" evidence="10">
    <location>
        <begin position="351"/>
        <end position="392"/>
    </location>
</feature>
<evidence type="ECO:0000313" key="12">
    <source>
        <dbReference type="Proteomes" id="UP001408789"/>
    </source>
</evidence>
<comment type="caution">
    <text evidence="11">The sequence shown here is derived from an EMBL/GenBank/DDBJ whole genome shotgun (WGS) entry which is preliminary data.</text>
</comment>
<feature type="region of interest" description="Disordered" evidence="9">
    <location>
        <begin position="1"/>
        <end position="23"/>
    </location>
</feature>
<dbReference type="Pfam" id="PF13639">
    <property type="entry name" value="zf-RING_2"/>
    <property type="match status" value="1"/>
</dbReference>
<keyword evidence="7" id="KW-0862">Zinc</keyword>